<feature type="compositionally biased region" description="Basic residues" evidence="1">
    <location>
        <begin position="80"/>
        <end position="93"/>
    </location>
</feature>
<feature type="region of interest" description="Disordered" evidence="1">
    <location>
        <begin position="285"/>
        <end position="339"/>
    </location>
</feature>
<comment type="caution">
    <text evidence="2">The sequence shown here is derived from an EMBL/GenBank/DDBJ whole genome shotgun (WGS) entry which is preliminary data.</text>
</comment>
<feature type="region of interest" description="Disordered" evidence="1">
    <location>
        <begin position="1"/>
        <end position="124"/>
    </location>
</feature>
<dbReference type="GO" id="GO:0005930">
    <property type="term" value="C:axoneme"/>
    <property type="evidence" value="ECO:0007669"/>
    <property type="project" value="TreeGrafter"/>
</dbReference>
<keyword evidence="3" id="KW-1185">Reference proteome</keyword>
<proteinExistence type="predicted"/>
<dbReference type="GO" id="GO:0003341">
    <property type="term" value="P:cilium movement"/>
    <property type="evidence" value="ECO:0007669"/>
    <property type="project" value="TreeGrafter"/>
</dbReference>
<feature type="compositionally biased region" description="Basic and acidic residues" evidence="1">
    <location>
        <begin position="94"/>
        <end position="113"/>
    </location>
</feature>
<protein>
    <submittedName>
        <fullName evidence="2">HYDIN protein</fullName>
    </submittedName>
</protein>
<feature type="non-terminal residue" evidence="2">
    <location>
        <position position="461"/>
    </location>
</feature>
<feature type="region of interest" description="Disordered" evidence="1">
    <location>
        <begin position="162"/>
        <end position="219"/>
    </location>
</feature>
<dbReference type="PANTHER" id="PTHR23053:SF0">
    <property type="entry name" value="HYDROCEPHALUS-INDUCING PROTEIN HOMOLOG"/>
    <property type="match status" value="1"/>
</dbReference>
<evidence type="ECO:0000313" key="3">
    <source>
        <dbReference type="Proteomes" id="UP000656497"/>
    </source>
</evidence>
<evidence type="ECO:0000256" key="1">
    <source>
        <dbReference type="SAM" id="MobiDB-lite"/>
    </source>
</evidence>
<name>A0A852EGF8_VIDMA</name>
<evidence type="ECO:0000313" key="2">
    <source>
        <dbReference type="EMBL" id="NXQ05546.1"/>
    </source>
</evidence>
<dbReference type="AlphaFoldDB" id="A0A852EGF8"/>
<dbReference type="EMBL" id="WBNN01029362">
    <property type="protein sequence ID" value="NXQ05546.1"/>
    <property type="molecule type" value="Genomic_DNA"/>
</dbReference>
<feature type="compositionally biased region" description="Basic and acidic residues" evidence="1">
    <location>
        <begin position="308"/>
        <end position="328"/>
    </location>
</feature>
<feature type="compositionally biased region" description="Basic and acidic residues" evidence="1">
    <location>
        <begin position="183"/>
        <end position="197"/>
    </location>
</feature>
<dbReference type="GO" id="GO:1904158">
    <property type="term" value="P:axonemal central apparatus assembly"/>
    <property type="evidence" value="ECO:0007669"/>
    <property type="project" value="TreeGrafter"/>
</dbReference>
<dbReference type="Proteomes" id="UP000656497">
    <property type="component" value="Unassembled WGS sequence"/>
</dbReference>
<gene>
    <name evidence="2" type="primary">Hydin_3</name>
    <name evidence="2" type="ORF">VIDMAC_R15142</name>
</gene>
<dbReference type="PANTHER" id="PTHR23053">
    <property type="entry name" value="DLEC1 DELETED IN LUNG AND ESOPHAGEAL CANCER 1"/>
    <property type="match status" value="1"/>
</dbReference>
<feature type="compositionally biased region" description="Low complexity" evidence="1">
    <location>
        <begin position="198"/>
        <end position="211"/>
    </location>
</feature>
<reference evidence="2" key="1">
    <citation type="submission" date="2019-09" db="EMBL/GenBank/DDBJ databases">
        <title>Bird 10,000 Genomes (B10K) Project - Family phase.</title>
        <authorList>
            <person name="Zhang G."/>
        </authorList>
    </citation>
    <scope>NUCLEOTIDE SEQUENCE</scope>
    <source>
        <strain evidence="2">B10K-DU-002-50</strain>
        <tissue evidence="2">Muscle</tissue>
    </source>
</reference>
<feature type="compositionally biased region" description="Polar residues" evidence="1">
    <location>
        <begin position="329"/>
        <end position="339"/>
    </location>
</feature>
<dbReference type="InterPro" id="IPR033305">
    <property type="entry name" value="Hydin-like"/>
</dbReference>
<feature type="compositionally biased region" description="Basic and acidic residues" evidence="1">
    <location>
        <begin position="43"/>
        <end position="79"/>
    </location>
</feature>
<feature type="compositionally biased region" description="Acidic residues" evidence="1">
    <location>
        <begin position="115"/>
        <end position="124"/>
    </location>
</feature>
<sequence length="461" mass="51827">RELKQLAQKLEEESKALEEEERQKEEEKQKEENKGVSMGKQPAKPENKEAEAPENKEAEAPENKEAEETKAPEKGDFKAPQKRGTKAPQKRGTKALEKGGTKAPEKKETKSPEQGEAEIPEDSAEVEKNLILRFQIYESSQQNIAEVFSYWDRVQGTVQLPVIQKGNKSQPSGENKGLKKTSKPQEKVKEPEHEHGGQRSLQSSQLEMQSEVAEGAVRDEHVGVPCLDIQVSDPKATIREILRDGTLPTEDEMLKHLGLHPDGPPLLPAAVLSTVEYPEEWLASAERAKAPDVKGSSAEGRPKTGKAASRDSSAKEKQISTRRAESPRDSSATRFKSTLESASNPTEFLRLKRYRWIVPAHGEVELKVQFSAKKPGKFEQTLRFELVQTKRQYELPCCGTGLYPSISQNPRVVFPQWRETMEEDEIIFKEYVESTKQFHFGPLLCGKSRDWYVLPAGPCTF</sequence>
<feature type="compositionally biased region" description="Basic and acidic residues" evidence="1">
    <location>
        <begin position="1"/>
        <end position="34"/>
    </location>
</feature>
<accession>A0A852EGF8</accession>
<organism evidence="2 3">
    <name type="scientific">Vidua macroura</name>
    <name type="common">Pin-tailed whydah</name>
    <dbReference type="NCBI Taxonomy" id="187451"/>
    <lineage>
        <taxon>Eukaryota</taxon>
        <taxon>Metazoa</taxon>
        <taxon>Chordata</taxon>
        <taxon>Craniata</taxon>
        <taxon>Vertebrata</taxon>
        <taxon>Euteleostomi</taxon>
        <taxon>Archelosauria</taxon>
        <taxon>Archosauria</taxon>
        <taxon>Dinosauria</taxon>
        <taxon>Saurischia</taxon>
        <taxon>Theropoda</taxon>
        <taxon>Coelurosauria</taxon>
        <taxon>Aves</taxon>
        <taxon>Neognathae</taxon>
        <taxon>Neoaves</taxon>
        <taxon>Telluraves</taxon>
        <taxon>Australaves</taxon>
        <taxon>Passeriformes</taxon>
        <taxon>Passeroidea</taxon>
        <taxon>Estrildidae</taxon>
        <taxon>Viduinae</taxon>
        <taxon>Vidua</taxon>
    </lineage>
</organism>
<feature type="non-terminal residue" evidence="2">
    <location>
        <position position="1"/>
    </location>
</feature>